<dbReference type="PANTHER" id="PTHR41533">
    <property type="entry name" value="L,D-TRANSPEPTIDASE HI_1667-RELATED"/>
    <property type="match status" value="1"/>
</dbReference>
<keyword evidence="5 7" id="KW-0573">Peptidoglycan synthesis</keyword>
<dbReference type="GO" id="GO:0009252">
    <property type="term" value="P:peptidoglycan biosynthetic process"/>
    <property type="evidence" value="ECO:0007669"/>
    <property type="project" value="UniProtKB-UniPathway"/>
</dbReference>
<dbReference type="RefSeq" id="WP_137339725.1">
    <property type="nucleotide sequence ID" value="NZ_BSQH01000007.1"/>
</dbReference>
<dbReference type="SUPFAM" id="SSF141523">
    <property type="entry name" value="L,D-transpeptidase catalytic domain-like"/>
    <property type="match status" value="1"/>
</dbReference>
<organism evidence="9 10">
    <name type="scientific">Dyadobacter frigoris</name>
    <dbReference type="NCBI Taxonomy" id="2576211"/>
    <lineage>
        <taxon>Bacteria</taxon>
        <taxon>Pseudomonadati</taxon>
        <taxon>Bacteroidota</taxon>
        <taxon>Cytophagia</taxon>
        <taxon>Cytophagales</taxon>
        <taxon>Spirosomataceae</taxon>
        <taxon>Dyadobacter</taxon>
    </lineage>
</organism>
<dbReference type="Pfam" id="PF20142">
    <property type="entry name" value="Scaffold"/>
    <property type="match status" value="1"/>
</dbReference>
<comment type="caution">
    <text evidence="9">The sequence shown here is derived from an EMBL/GenBank/DDBJ whole genome shotgun (WGS) entry which is preliminary data.</text>
</comment>
<comment type="similarity">
    <text evidence="2">Belongs to the YkuD family.</text>
</comment>
<evidence type="ECO:0000256" key="5">
    <source>
        <dbReference type="ARBA" id="ARBA00022984"/>
    </source>
</evidence>
<dbReference type="GO" id="GO:0016740">
    <property type="term" value="F:transferase activity"/>
    <property type="evidence" value="ECO:0007669"/>
    <property type="project" value="UniProtKB-KW"/>
</dbReference>
<dbReference type="Proteomes" id="UP000304900">
    <property type="component" value="Unassembled WGS sequence"/>
</dbReference>
<keyword evidence="3" id="KW-0808">Transferase</keyword>
<dbReference type="Pfam" id="PF03734">
    <property type="entry name" value="YkuD"/>
    <property type="match status" value="1"/>
</dbReference>
<keyword evidence="6 7" id="KW-0961">Cell wall biogenesis/degradation</keyword>
<feature type="domain" description="L,D-TPase catalytic" evidence="8">
    <location>
        <begin position="328"/>
        <end position="484"/>
    </location>
</feature>
<dbReference type="InterPro" id="IPR036365">
    <property type="entry name" value="PGBD-like_sf"/>
</dbReference>
<evidence type="ECO:0000256" key="6">
    <source>
        <dbReference type="ARBA" id="ARBA00023316"/>
    </source>
</evidence>
<evidence type="ECO:0000256" key="1">
    <source>
        <dbReference type="ARBA" id="ARBA00004752"/>
    </source>
</evidence>
<reference evidence="9 10" key="1">
    <citation type="submission" date="2019-05" db="EMBL/GenBank/DDBJ databases">
        <title>Dyadobacter AR-3-8 sp. nov., isolated from arctic soil.</title>
        <authorList>
            <person name="Chaudhary D.K."/>
        </authorList>
    </citation>
    <scope>NUCLEOTIDE SEQUENCE [LARGE SCALE GENOMIC DNA]</scope>
    <source>
        <strain evidence="9 10">AR-3-8</strain>
    </source>
</reference>
<keyword evidence="4 7" id="KW-0133">Cell shape</keyword>
<dbReference type="GO" id="GO:0008360">
    <property type="term" value="P:regulation of cell shape"/>
    <property type="evidence" value="ECO:0007669"/>
    <property type="project" value="UniProtKB-UniRule"/>
</dbReference>
<evidence type="ECO:0000313" key="10">
    <source>
        <dbReference type="Proteomes" id="UP000304900"/>
    </source>
</evidence>
<dbReference type="CDD" id="cd16913">
    <property type="entry name" value="YkuD_like"/>
    <property type="match status" value="1"/>
</dbReference>
<name>A0A4U6D4E0_9BACT</name>
<dbReference type="UniPathway" id="UPA00219"/>
<dbReference type="EMBL" id="SZVO01000004">
    <property type="protein sequence ID" value="TKT92179.1"/>
    <property type="molecule type" value="Genomic_DNA"/>
</dbReference>
<evidence type="ECO:0000256" key="7">
    <source>
        <dbReference type="PROSITE-ProRule" id="PRU01373"/>
    </source>
</evidence>
<dbReference type="SUPFAM" id="SSF47090">
    <property type="entry name" value="PGBD-like"/>
    <property type="match status" value="1"/>
</dbReference>
<dbReference type="OrthoDB" id="9778545at2"/>
<dbReference type="PROSITE" id="PS51257">
    <property type="entry name" value="PROKAR_LIPOPROTEIN"/>
    <property type="match status" value="1"/>
</dbReference>
<dbReference type="AlphaFoldDB" id="A0A4U6D4E0"/>
<keyword evidence="10" id="KW-1185">Reference proteome</keyword>
<evidence type="ECO:0000259" key="8">
    <source>
        <dbReference type="PROSITE" id="PS52029"/>
    </source>
</evidence>
<feature type="active site" description="Proton donor/acceptor" evidence="7">
    <location>
        <position position="439"/>
    </location>
</feature>
<dbReference type="InterPro" id="IPR038063">
    <property type="entry name" value="Transpep_catalytic_dom"/>
</dbReference>
<dbReference type="InterPro" id="IPR052905">
    <property type="entry name" value="LD-transpeptidase_YkuD-like"/>
</dbReference>
<dbReference type="PROSITE" id="PS52029">
    <property type="entry name" value="LD_TPASE"/>
    <property type="match status" value="1"/>
</dbReference>
<dbReference type="Gene3D" id="2.40.440.10">
    <property type="entry name" value="L,D-transpeptidase catalytic domain-like"/>
    <property type="match status" value="1"/>
</dbReference>
<comment type="pathway">
    <text evidence="1 7">Cell wall biogenesis; peptidoglycan biosynthesis.</text>
</comment>
<protein>
    <recommendedName>
        <fullName evidence="8">L,D-TPase catalytic domain-containing protein</fullName>
    </recommendedName>
</protein>
<evidence type="ECO:0000313" key="9">
    <source>
        <dbReference type="EMBL" id="TKT92179.1"/>
    </source>
</evidence>
<dbReference type="InterPro" id="IPR005490">
    <property type="entry name" value="LD_TPept_cat_dom"/>
</dbReference>
<proteinExistence type="inferred from homology"/>
<sequence>MLRLTIPFFMIGSLLSQGCERNNNTKTEKNTDLSIGEELVKRDTTINIGNAYNDLFLDSSAVEKFIQSQQLNDSVSFVLRGFYNARNFEYAWFCTDGLIEQSLSFRSLYKTEDDPDSLNKSLETRLDRLRVSKDNSVSADDPLTIKTELQLSLQFIRYALVHFRDMGISPSSLATFIPVRKKQVLEFADEILDSGNTDNKNYAAFNISYGLLKVKLGQYRAIKNNGGWPVLGTDVKKYRLGTNNDEVRVLKKRLQISGELVATDTTGIFSPELESAINIYQSNQGEKLTGQISLNLLKNLNIPVEARIQQIILNMQRMRWMPDQSEALLIKVNIPEFVVYVDSAQKTLFKMDVVVGVQGHNTTMFSGNINQVVFSPYWNIPPSIVRKEIIPGLRRDKNYLKNRNMERVGSSSFRQKPGPRNALGKVKFLFPNSFNIYMHDTPQKGFFDRDKRSLSHGCIRLSDARKMAIYLLHNYPEWTPEKIDKAMDSGHERFVKLKPTVPVIITYYTAWVDKNGSLHFANDIYRHDKTMAKKMFTNPQ</sequence>
<evidence type="ECO:0000256" key="4">
    <source>
        <dbReference type="ARBA" id="ARBA00022960"/>
    </source>
</evidence>
<evidence type="ECO:0000256" key="2">
    <source>
        <dbReference type="ARBA" id="ARBA00005992"/>
    </source>
</evidence>
<evidence type="ECO:0000256" key="3">
    <source>
        <dbReference type="ARBA" id="ARBA00022679"/>
    </source>
</evidence>
<dbReference type="InterPro" id="IPR045380">
    <property type="entry name" value="LD_TPept_scaffold_dom"/>
</dbReference>
<feature type="active site" description="Nucleophile" evidence="7">
    <location>
        <position position="458"/>
    </location>
</feature>
<dbReference type="PANTHER" id="PTHR41533:SF2">
    <property type="entry name" value="BLR7131 PROTEIN"/>
    <property type="match status" value="1"/>
</dbReference>
<gene>
    <name evidence="9" type="ORF">FDK13_09285</name>
</gene>
<dbReference type="GO" id="GO:0004180">
    <property type="term" value="F:carboxypeptidase activity"/>
    <property type="evidence" value="ECO:0007669"/>
    <property type="project" value="UniProtKB-ARBA"/>
</dbReference>
<accession>A0A4U6D4E0</accession>
<dbReference type="GO" id="GO:0071555">
    <property type="term" value="P:cell wall organization"/>
    <property type="evidence" value="ECO:0007669"/>
    <property type="project" value="UniProtKB-UniRule"/>
</dbReference>